<evidence type="ECO:0000313" key="2">
    <source>
        <dbReference type="Proteomes" id="UP001316803"/>
    </source>
</evidence>
<name>A0AAN8EIW8_9EURO</name>
<comment type="caution">
    <text evidence="1">The sequence shown here is derived from an EMBL/GenBank/DDBJ whole genome shotgun (WGS) entry which is preliminary data.</text>
</comment>
<dbReference type="EMBL" id="JAKLMC020000015">
    <property type="protein sequence ID" value="KAK5952478.1"/>
    <property type="molecule type" value="Genomic_DNA"/>
</dbReference>
<evidence type="ECO:0000313" key="1">
    <source>
        <dbReference type="EMBL" id="KAK5952478.1"/>
    </source>
</evidence>
<organism evidence="1 2">
    <name type="scientific">Knufia fluminis</name>
    <dbReference type="NCBI Taxonomy" id="191047"/>
    <lineage>
        <taxon>Eukaryota</taxon>
        <taxon>Fungi</taxon>
        <taxon>Dikarya</taxon>
        <taxon>Ascomycota</taxon>
        <taxon>Pezizomycotina</taxon>
        <taxon>Eurotiomycetes</taxon>
        <taxon>Chaetothyriomycetidae</taxon>
        <taxon>Chaetothyriales</taxon>
        <taxon>Trichomeriaceae</taxon>
        <taxon>Knufia</taxon>
    </lineage>
</organism>
<protein>
    <submittedName>
        <fullName evidence="1">Uncharacterized protein</fullName>
    </submittedName>
</protein>
<dbReference type="AlphaFoldDB" id="A0AAN8EIW8"/>
<reference evidence="1 2" key="1">
    <citation type="submission" date="2022-12" db="EMBL/GenBank/DDBJ databases">
        <title>Genomic features and morphological characterization of a novel Knufia sp. strain isolated from spacecraft assembly facility.</title>
        <authorList>
            <person name="Teixeira M."/>
            <person name="Chander A.M."/>
            <person name="Stajich J.E."/>
            <person name="Venkateswaran K."/>
        </authorList>
    </citation>
    <scope>NUCLEOTIDE SEQUENCE [LARGE SCALE GENOMIC DNA]</scope>
    <source>
        <strain evidence="1 2">FJI-L2-BK-P2</strain>
    </source>
</reference>
<gene>
    <name evidence="1" type="ORF">OHC33_006521</name>
</gene>
<keyword evidence="2" id="KW-1185">Reference proteome</keyword>
<dbReference type="Proteomes" id="UP001316803">
    <property type="component" value="Unassembled WGS sequence"/>
</dbReference>
<proteinExistence type="predicted"/>
<accession>A0AAN8EIW8</accession>
<sequence>MIDQSTSSLLSLPAELRVKIWRYQFKNGENIPTELRPTDRRSGTHNKAFIKLSAQALRTCQVIRKEGTGVLFEENVCSLSVGYRLYEHENKPHAPFVFGFDCALKKLDCAGWSYVLEQYKTARKMLLAVVQDWTVRESDRAKVRAEHAFTSAKRILLDAQIAVDASEKHLDDFVSWPSD</sequence>